<gene>
    <name evidence="1" type="ORF">SVIM_LOCUS111085</name>
</gene>
<evidence type="ECO:0000313" key="1">
    <source>
        <dbReference type="EMBL" id="VFU29897.1"/>
    </source>
</evidence>
<protein>
    <submittedName>
        <fullName evidence="1">Uncharacterized protein</fullName>
    </submittedName>
</protein>
<name>A0A6N2KQF9_SALVM</name>
<dbReference type="AlphaFoldDB" id="A0A6N2KQF9"/>
<reference evidence="1" key="1">
    <citation type="submission" date="2019-03" db="EMBL/GenBank/DDBJ databases">
        <authorList>
            <person name="Mank J."/>
            <person name="Almeida P."/>
        </authorList>
    </citation>
    <scope>NUCLEOTIDE SEQUENCE</scope>
    <source>
        <strain evidence="1">78183</strain>
    </source>
</reference>
<sequence>MEVYQPTVTRDANPQNSYYTVEFGAERCYEKFKRRKLHSKSSSRERRRKEIFEEEKYCA</sequence>
<organism evidence="1">
    <name type="scientific">Salix viminalis</name>
    <name type="common">Common osier</name>
    <name type="synonym">Basket willow</name>
    <dbReference type="NCBI Taxonomy" id="40686"/>
    <lineage>
        <taxon>Eukaryota</taxon>
        <taxon>Viridiplantae</taxon>
        <taxon>Streptophyta</taxon>
        <taxon>Embryophyta</taxon>
        <taxon>Tracheophyta</taxon>
        <taxon>Spermatophyta</taxon>
        <taxon>Magnoliopsida</taxon>
        <taxon>eudicotyledons</taxon>
        <taxon>Gunneridae</taxon>
        <taxon>Pentapetalae</taxon>
        <taxon>rosids</taxon>
        <taxon>fabids</taxon>
        <taxon>Malpighiales</taxon>
        <taxon>Salicaceae</taxon>
        <taxon>Saliceae</taxon>
        <taxon>Salix</taxon>
    </lineage>
</organism>
<dbReference type="EMBL" id="CAADRP010000557">
    <property type="protein sequence ID" value="VFU29897.1"/>
    <property type="molecule type" value="Genomic_DNA"/>
</dbReference>
<proteinExistence type="predicted"/>
<accession>A0A6N2KQF9</accession>